<protein>
    <submittedName>
        <fullName evidence="1">Uncharacterized protein</fullName>
    </submittedName>
</protein>
<accession>A0AAW0BLE2</accession>
<comment type="caution">
    <text evidence="1">The sequence shown here is derived from an EMBL/GenBank/DDBJ whole genome shotgun (WGS) entry which is preliminary data.</text>
</comment>
<gene>
    <name evidence="2" type="ORF">R3P38DRAFT_2477106</name>
    <name evidence="1" type="ORF">R3P38DRAFT_2480118</name>
</gene>
<dbReference type="EMBL" id="JAWWNJ010000003">
    <property type="protein sequence ID" value="KAK7059420.1"/>
    <property type="molecule type" value="Genomic_DNA"/>
</dbReference>
<evidence type="ECO:0000313" key="1">
    <source>
        <dbReference type="EMBL" id="KAK7027007.1"/>
    </source>
</evidence>
<evidence type="ECO:0000313" key="3">
    <source>
        <dbReference type="Proteomes" id="UP001362999"/>
    </source>
</evidence>
<dbReference type="InterPro" id="IPR036390">
    <property type="entry name" value="WH_DNA-bd_sf"/>
</dbReference>
<feature type="non-terminal residue" evidence="1">
    <location>
        <position position="1"/>
    </location>
</feature>
<sequence length="70" mass="7848">FPDPGEFIREHTGIHPSMPVTLSSVATPPDGQKPQLPLVYMILLAIYGSPMRKLALKEICDSIRLRFPIF</sequence>
<feature type="non-terminal residue" evidence="1">
    <location>
        <position position="70"/>
    </location>
</feature>
<dbReference type="Gene3D" id="1.10.10.10">
    <property type="entry name" value="Winged helix-like DNA-binding domain superfamily/Winged helix DNA-binding domain"/>
    <property type="match status" value="1"/>
</dbReference>
<dbReference type="InterPro" id="IPR036388">
    <property type="entry name" value="WH-like_DNA-bd_sf"/>
</dbReference>
<dbReference type="EMBL" id="JAWWNJ010000030">
    <property type="protein sequence ID" value="KAK7027007.1"/>
    <property type="molecule type" value="Genomic_DNA"/>
</dbReference>
<organism evidence="1 3">
    <name type="scientific">Favolaschia claudopus</name>
    <dbReference type="NCBI Taxonomy" id="2862362"/>
    <lineage>
        <taxon>Eukaryota</taxon>
        <taxon>Fungi</taxon>
        <taxon>Dikarya</taxon>
        <taxon>Basidiomycota</taxon>
        <taxon>Agaricomycotina</taxon>
        <taxon>Agaricomycetes</taxon>
        <taxon>Agaricomycetidae</taxon>
        <taxon>Agaricales</taxon>
        <taxon>Marasmiineae</taxon>
        <taxon>Mycenaceae</taxon>
        <taxon>Favolaschia</taxon>
    </lineage>
</organism>
<evidence type="ECO:0000313" key="2">
    <source>
        <dbReference type="EMBL" id="KAK7059420.1"/>
    </source>
</evidence>
<reference evidence="1 3" key="1">
    <citation type="journal article" date="2024" name="J Genomics">
        <title>Draft genome sequencing and assembly of Favolaschia claudopus CIRM-BRFM 2984 isolated from oak limbs.</title>
        <authorList>
            <person name="Navarro D."/>
            <person name="Drula E."/>
            <person name="Chaduli D."/>
            <person name="Cazenave R."/>
            <person name="Ahrendt S."/>
            <person name="Wang J."/>
            <person name="Lipzen A."/>
            <person name="Daum C."/>
            <person name="Barry K."/>
            <person name="Grigoriev I.V."/>
            <person name="Favel A."/>
            <person name="Rosso M.N."/>
            <person name="Martin F."/>
        </authorList>
    </citation>
    <scope>NUCLEOTIDE SEQUENCE [LARGE SCALE GENOMIC DNA]</scope>
    <source>
        <strain evidence="1 3">CIRM-BRFM 2984</strain>
    </source>
</reference>
<proteinExistence type="predicted"/>
<name>A0AAW0BLE2_9AGAR</name>
<dbReference type="Proteomes" id="UP001362999">
    <property type="component" value="Unassembled WGS sequence"/>
</dbReference>
<dbReference type="SUPFAM" id="SSF46785">
    <property type="entry name" value="Winged helix' DNA-binding domain"/>
    <property type="match status" value="1"/>
</dbReference>
<dbReference type="AlphaFoldDB" id="A0AAW0BLE2"/>
<keyword evidence="3" id="KW-1185">Reference proteome</keyword>